<dbReference type="InterPro" id="IPR014710">
    <property type="entry name" value="RmlC-like_jellyroll"/>
</dbReference>
<dbReference type="AlphaFoldDB" id="A0A9P1G552"/>
<dbReference type="EMBL" id="CAMXCT020002371">
    <property type="protein sequence ID" value="CAL1151077.1"/>
    <property type="molecule type" value="Genomic_DNA"/>
</dbReference>
<evidence type="ECO:0000256" key="4">
    <source>
        <dbReference type="ARBA" id="ARBA00022777"/>
    </source>
</evidence>
<evidence type="ECO:0000256" key="1">
    <source>
        <dbReference type="ARBA" id="ARBA00022527"/>
    </source>
</evidence>
<evidence type="ECO:0000313" key="8">
    <source>
        <dbReference type="EMBL" id="CAL4785014.1"/>
    </source>
</evidence>
<reference evidence="6" key="1">
    <citation type="submission" date="2022-10" db="EMBL/GenBank/DDBJ databases">
        <authorList>
            <person name="Chen Y."/>
            <person name="Dougan E. K."/>
            <person name="Chan C."/>
            <person name="Rhodes N."/>
            <person name="Thang M."/>
        </authorList>
    </citation>
    <scope>NUCLEOTIDE SEQUENCE</scope>
</reference>
<accession>A0A9P1G552</accession>
<dbReference type="OrthoDB" id="416832at2759"/>
<dbReference type="EMBL" id="CAMXCT010002371">
    <property type="protein sequence ID" value="CAI3997702.1"/>
    <property type="molecule type" value="Genomic_DNA"/>
</dbReference>
<keyword evidence="1" id="KW-0723">Serine/threonine-protein kinase</keyword>
<dbReference type="Proteomes" id="UP001152797">
    <property type="component" value="Unassembled WGS sequence"/>
</dbReference>
<dbReference type="SMART" id="SM00100">
    <property type="entry name" value="cNMP"/>
    <property type="match status" value="1"/>
</dbReference>
<dbReference type="GO" id="GO:0005524">
    <property type="term" value="F:ATP binding"/>
    <property type="evidence" value="ECO:0007669"/>
    <property type="project" value="InterPro"/>
</dbReference>
<dbReference type="SUPFAM" id="SSF51206">
    <property type="entry name" value="cAMP-binding domain-like"/>
    <property type="match status" value="1"/>
</dbReference>
<dbReference type="CDD" id="cd00038">
    <property type="entry name" value="CAP_ED"/>
    <property type="match status" value="1"/>
</dbReference>
<evidence type="ECO:0000256" key="2">
    <source>
        <dbReference type="ARBA" id="ARBA00022679"/>
    </source>
</evidence>
<protein>
    <submittedName>
        <fullName evidence="8">Pyruvate, phosphate dikinase regulatory protein 1, chloroplastic</fullName>
    </submittedName>
</protein>
<keyword evidence="4" id="KW-0418">Kinase</keyword>
<dbReference type="InterPro" id="IPR000595">
    <property type="entry name" value="cNMP-bd_dom"/>
</dbReference>
<dbReference type="PROSITE" id="PS50042">
    <property type="entry name" value="CNMP_BINDING_3"/>
    <property type="match status" value="1"/>
</dbReference>
<dbReference type="Gene3D" id="2.60.120.10">
    <property type="entry name" value="Jelly Rolls"/>
    <property type="match status" value="1"/>
</dbReference>
<sequence length="526" mass="59495">MDLHSYVAANSMTLAQRHLPRQVSCTPDRIQRRPSWKRFRACSLSGLSSLSSLSSLRSLPVFLFTAKVFSKSRPKVCRKSIRDAREAIRQCLRENRTMPVLQALPEDSLQQILDKMTRMELKPGEHIFRKGEPVDAVYVVESGELSVVKPLRQGEEEEAFEATALGPGSYIGELGLFYDRTCMEDVCVRGEETAALWRLRRTDFFDIIDRLEEEIEGGECQLPEILDREPASVFVVSDGSGYSAGGAVNLALKQFENQETKNCDTVSITSFPYIRYKGEIQEVAKRARQDNALIVYTLMRKEPRQAMLEELNTPVREGENPLRAVDLWEPLLASMEDLLGIPRNTEVRATMRSRLSEECINMVEAIEFTRKLDDGRQPELWNEADLILIGLSRSGKTPLAFFLAQRGFKVANYPVIPDEDPPEQLFDPSLQSKCVALTIQAQRLHAVRSARMSDYGSSKSTYSSLDNCRKEVNWLKTFYMRKGPRWPVIDTTNGGVEETAAKVLKILQRLKGVEKATGQFANPSIE</sequence>
<keyword evidence="2" id="KW-0808">Transferase</keyword>
<keyword evidence="8" id="KW-0670">Pyruvate</keyword>
<name>A0A9P1G552_9DINO</name>
<dbReference type="PANTHER" id="PTHR31756">
    <property type="entry name" value="PYRUVATE, PHOSPHATE DIKINASE REGULATORY PROTEIN 1, CHLOROPLASTIC"/>
    <property type="match status" value="1"/>
</dbReference>
<dbReference type="InterPro" id="IPR005177">
    <property type="entry name" value="Kinase-pyrophosphorylase"/>
</dbReference>
<reference evidence="7" key="2">
    <citation type="submission" date="2024-04" db="EMBL/GenBank/DDBJ databases">
        <authorList>
            <person name="Chen Y."/>
            <person name="Shah S."/>
            <person name="Dougan E. K."/>
            <person name="Thang M."/>
            <person name="Chan C."/>
        </authorList>
    </citation>
    <scope>NUCLEOTIDE SEQUENCE [LARGE SCALE GENOMIC DNA]</scope>
</reference>
<evidence type="ECO:0000313" key="6">
    <source>
        <dbReference type="EMBL" id="CAI3997702.1"/>
    </source>
</evidence>
<feature type="domain" description="Cyclic nucleotide-binding" evidence="5">
    <location>
        <begin position="100"/>
        <end position="208"/>
    </location>
</feature>
<dbReference type="EMBL" id="CAMXCT030002371">
    <property type="protein sequence ID" value="CAL4785014.1"/>
    <property type="molecule type" value="Genomic_DNA"/>
</dbReference>
<dbReference type="InterPro" id="IPR018490">
    <property type="entry name" value="cNMP-bd_dom_sf"/>
</dbReference>
<evidence type="ECO:0000313" key="9">
    <source>
        <dbReference type="Proteomes" id="UP001152797"/>
    </source>
</evidence>
<comment type="caution">
    <text evidence="6">The sequence shown here is derived from an EMBL/GenBank/DDBJ whole genome shotgun (WGS) entry which is preliminary data.</text>
</comment>
<dbReference type="Pfam" id="PF03618">
    <property type="entry name" value="Kinase-PPPase"/>
    <property type="match status" value="1"/>
</dbReference>
<proteinExistence type="predicted"/>
<evidence type="ECO:0000259" key="5">
    <source>
        <dbReference type="PROSITE" id="PS50042"/>
    </source>
</evidence>
<evidence type="ECO:0000256" key="3">
    <source>
        <dbReference type="ARBA" id="ARBA00022741"/>
    </source>
</evidence>
<dbReference type="PANTHER" id="PTHR31756:SF3">
    <property type="entry name" value="PYRUVATE, PHOSPHATE DIKINASE REGULATORY PROTEIN 1, CHLOROPLASTIC"/>
    <property type="match status" value="1"/>
</dbReference>
<organism evidence="6">
    <name type="scientific">Cladocopium goreaui</name>
    <dbReference type="NCBI Taxonomy" id="2562237"/>
    <lineage>
        <taxon>Eukaryota</taxon>
        <taxon>Sar</taxon>
        <taxon>Alveolata</taxon>
        <taxon>Dinophyceae</taxon>
        <taxon>Suessiales</taxon>
        <taxon>Symbiodiniaceae</taxon>
        <taxon>Cladocopium</taxon>
    </lineage>
</organism>
<keyword evidence="9" id="KW-1185">Reference proteome</keyword>
<evidence type="ECO:0000313" key="7">
    <source>
        <dbReference type="EMBL" id="CAL1151077.1"/>
    </source>
</evidence>
<gene>
    <name evidence="6" type="ORF">C1SCF055_LOCUS24057</name>
</gene>
<keyword evidence="3" id="KW-0547">Nucleotide-binding</keyword>
<dbReference type="Pfam" id="PF00027">
    <property type="entry name" value="cNMP_binding"/>
    <property type="match status" value="1"/>
</dbReference>
<dbReference type="GO" id="GO:0004674">
    <property type="term" value="F:protein serine/threonine kinase activity"/>
    <property type="evidence" value="ECO:0007669"/>
    <property type="project" value="UniProtKB-KW"/>
</dbReference>